<evidence type="ECO:0000256" key="1">
    <source>
        <dbReference type="ARBA" id="ARBA00007447"/>
    </source>
</evidence>
<evidence type="ECO:0000256" key="7">
    <source>
        <dbReference type="SAM" id="SignalP"/>
    </source>
</evidence>
<dbReference type="InterPro" id="IPR001461">
    <property type="entry name" value="Aspartic_peptidase_A1"/>
</dbReference>
<keyword evidence="2" id="KW-0645">Protease</keyword>
<proteinExistence type="inferred from homology"/>
<dbReference type="Gene3D" id="2.40.70.10">
    <property type="entry name" value="Acid Proteases"/>
    <property type="match status" value="2"/>
</dbReference>
<keyword evidence="10" id="KW-1185">Reference proteome</keyword>
<reference evidence="9 10" key="1">
    <citation type="submission" date="2009-12" db="EMBL/GenBank/DDBJ databases">
        <title>The draft genome of Batrachochytrium dendrobatidis.</title>
        <authorList>
            <consortium name="US DOE Joint Genome Institute (JGI-PGF)"/>
            <person name="Kuo A."/>
            <person name="Salamov A."/>
            <person name="Schmutz J."/>
            <person name="Lucas S."/>
            <person name="Pitluck S."/>
            <person name="Rosenblum E."/>
            <person name="Stajich J."/>
            <person name="Eisen M."/>
            <person name="Grigoriev I.V."/>
        </authorList>
    </citation>
    <scope>NUCLEOTIDE SEQUENCE [LARGE SCALE GENOMIC DNA]</scope>
    <source>
        <strain evidence="10">JAM81 / FGSC 10211</strain>
    </source>
</reference>
<dbReference type="AlphaFoldDB" id="F4PCV8"/>
<evidence type="ECO:0000256" key="6">
    <source>
        <dbReference type="ARBA" id="ARBA00023145"/>
    </source>
</evidence>
<dbReference type="SUPFAM" id="SSF50630">
    <property type="entry name" value="Acid proteases"/>
    <property type="match status" value="1"/>
</dbReference>
<dbReference type="RefSeq" id="XP_006682426.1">
    <property type="nucleotide sequence ID" value="XM_006682363.1"/>
</dbReference>
<dbReference type="FunFam" id="2.40.70.10:FF:000132">
    <property type="entry name" value="Uncharacterized protein"/>
    <property type="match status" value="1"/>
</dbReference>
<dbReference type="InterPro" id="IPR021109">
    <property type="entry name" value="Peptidase_aspartic_dom_sf"/>
</dbReference>
<comment type="similarity">
    <text evidence="1">Belongs to the peptidase A1 family.</text>
</comment>
<dbReference type="Proteomes" id="UP000007241">
    <property type="component" value="Unassembled WGS sequence"/>
</dbReference>
<keyword evidence="5" id="KW-0378">Hydrolase</keyword>
<dbReference type="PANTHER" id="PTHR47965">
    <property type="entry name" value="ASPARTYL PROTEASE-RELATED"/>
    <property type="match status" value="1"/>
</dbReference>
<organism evidence="9 10">
    <name type="scientific">Batrachochytrium dendrobatidis (strain JAM81 / FGSC 10211)</name>
    <name type="common">Frog chytrid fungus</name>
    <dbReference type="NCBI Taxonomy" id="684364"/>
    <lineage>
        <taxon>Eukaryota</taxon>
        <taxon>Fungi</taxon>
        <taxon>Fungi incertae sedis</taxon>
        <taxon>Chytridiomycota</taxon>
        <taxon>Chytridiomycota incertae sedis</taxon>
        <taxon>Chytridiomycetes</taxon>
        <taxon>Rhizophydiales</taxon>
        <taxon>Rhizophydiales incertae sedis</taxon>
        <taxon>Batrachochytrium</taxon>
    </lineage>
</organism>
<evidence type="ECO:0000256" key="5">
    <source>
        <dbReference type="ARBA" id="ARBA00022801"/>
    </source>
</evidence>
<accession>F4PCV8</accession>
<sequence length="469" mass="51491">MLITLECVILALQAVSAVRLALESPIEIDSQSNNRLSKRSPVVLGGGINKCYTMKVNVNGVGLGLRVDSAVSDTIVPLSSSSNDVSLTPQHTPSGEPVTIDYKGKKYSGISSTADVTIPGTEITDINLPVIAVGIDPMFNGVFGFGYTLLSNHHSRITAMDALYNGGIIPNNEVSLQLCPYEMLSDSFINIGNTEITAKCGTDGSSVAWVNSPSDDQFTVNIKSILVNDKRVNLPAGFQKRVKDGRTLYSVVETCCTCMHFPKVVVKALINAIVGSGAITIKNNMFRRKFDQRDINNLFWKHHLMVEPKLNIDWSKLPTLSIVMYAQNPVTVDNYNSIVEITLGPRDYMQKIDSERYLFAVTVGSNYNAALCIPFMTRLTMIFDRAHKRVGFGPGCGCEVSTDGYPIISNSDQVLWSPSQLILIMHLMYAVRLPEQPSTSSSDGRSTLGRLLSRLGSRRSKPNYEKFED</sequence>
<dbReference type="HOGENOM" id="CLU_037528_0_0_1"/>
<feature type="signal peptide" evidence="7">
    <location>
        <begin position="1"/>
        <end position="17"/>
    </location>
</feature>
<dbReference type="EMBL" id="GL882894">
    <property type="protein sequence ID" value="EGF77041.1"/>
    <property type="molecule type" value="Genomic_DNA"/>
</dbReference>
<keyword evidence="4" id="KW-0064">Aspartyl protease</keyword>
<protein>
    <recommendedName>
        <fullName evidence="8">Peptidase A1 domain-containing protein</fullName>
    </recommendedName>
</protein>
<dbReference type="GeneID" id="18239526"/>
<name>F4PCV8_BATDJ</name>
<dbReference type="InterPro" id="IPR033121">
    <property type="entry name" value="PEPTIDASE_A1"/>
</dbReference>
<dbReference type="PANTHER" id="PTHR47965:SF12">
    <property type="entry name" value="ASPARTIC PROTEINASE 3-RELATED"/>
    <property type="match status" value="1"/>
</dbReference>
<dbReference type="InParanoid" id="F4PCV8"/>
<evidence type="ECO:0000256" key="2">
    <source>
        <dbReference type="ARBA" id="ARBA00022670"/>
    </source>
</evidence>
<feature type="domain" description="Peptidase A1" evidence="8">
    <location>
        <begin position="52"/>
        <end position="393"/>
    </location>
</feature>
<evidence type="ECO:0000313" key="10">
    <source>
        <dbReference type="Proteomes" id="UP000007241"/>
    </source>
</evidence>
<dbReference type="OrthoDB" id="2152801at2759"/>
<keyword evidence="6" id="KW-0865">Zymogen</keyword>
<evidence type="ECO:0000313" key="9">
    <source>
        <dbReference type="EMBL" id="EGF77041.1"/>
    </source>
</evidence>
<feature type="chain" id="PRO_5003312906" description="Peptidase A1 domain-containing protein" evidence="7">
    <location>
        <begin position="18"/>
        <end position="469"/>
    </location>
</feature>
<dbReference type="PROSITE" id="PS51767">
    <property type="entry name" value="PEPTIDASE_A1"/>
    <property type="match status" value="1"/>
</dbReference>
<evidence type="ECO:0000256" key="3">
    <source>
        <dbReference type="ARBA" id="ARBA00022729"/>
    </source>
</evidence>
<dbReference type="GO" id="GO:0004190">
    <property type="term" value="F:aspartic-type endopeptidase activity"/>
    <property type="evidence" value="ECO:0007669"/>
    <property type="project" value="UniProtKB-KW"/>
</dbReference>
<dbReference type="Pfam" id="PF00026">
    <property type="entry name" value="Asp"/>
    <property type="match status" value="1"/>
</dbReference>
<dbReference type="FunFam" id="2.40.70.10:FF:000017">
    <property type="entry name" value="Uncharacterized protein"/>
    <property type="match status" value="1"/>
</dbReference>
<gene>
    <name evidence="9" type="ORF">BATDEDRAFT_28166</name>
</gene>
<keyword evidence="3 7" id="KW-0732">Signal</keyword>
<dbReference type="GO" id="GO:0006508">
    <property type="term" value="P:proteolysis"/>
    <property type="evidence" value="ECO:0007669"/>
    <property type="project" value="UniProtKB-KW"/>
</dbReference>
<evidence type="ECO:0000259" key="8">
    <source>
        <dbReference type="PROSITE" id="PS51767"/>
    </source>
</evidence>
<evidence type="ECO:0000256" key="4">
    <source>
        <dbReference type="ARBA" id="ARBA00022750"/>
    </source>
</evidence>